<evidence type="ECO:0000256" key="2">
    <source>
        <dbReference type="ARBA" id="ARBA00023315"/>
    </source>
</evidence>
<dbReference type="InterPro" id="IPR050680">
    <property type="entry name" value="YpeA/RimI_acetyltransf"/>
</dbReference>
<sequence length="292" mass="34989">MKKYKMISNYMDNEKYRSSFNKLAVGTFGLDFEDWYKNKLFYNRYICYSFVDRDEIIANISINKMNLIIKNQKKKALQIGTVMTHPEYRNQGLSAALMKHIIEKYENDYDIIYLFANDSVLNFYPKFGFKKAEEYFYELDAAQINKKQSQIRKLNKENEEDYKIILRLAENRQPVSQKLGICNDIWPLLVYCLYEYSNDLYYLEDEDIIVIAVREGDRLHIYDILTLEPFILDNIIEKFVLESDKIIEIHFVPELMKYNVIKGYKQRKNDTLFLRSKEDLSKEILFPMTSHT</sequence>
<protein>
    <submittedName>
        <fullName evidence="4">GNAT family N-acetyltransferase</fullName>
    </submittedName>
</protein>
<accession>A0ABS1TGI5</accession>
<reference evidence="4 5" key="1">
    <citation type="submission" date="2021-01" db="EMBL/GenBank/DDBJ databases">
        <title>Genome public.</title>
        <authorList>
            <person name="Liu C."/>
            <person name="Sun Q."/>
        </authorList>
    </citation>
    <scope>NUCLEOTIDE SEQUENCE [LARGE SCALE GENOMIC DNA]</scope>
    <source>
        <strain evidence="4 5">YIM B02515</strain>
    </source>
</reference>
<keyword evidence="1" id="KW-0808">Transferase</keyword>
<dbReference type="PANTHER" id="PTHR43420:SF31">
    <property type="entry name" value="ACETYLTRANSFERASE"/>
    <property type="match status" value="1"/>
</dbReference>
<keyword evidence="5" id="KW-1185">Reference proteome</keyword>
<dbReference type="EMBL" id="JAESWC010000014">
    <property type="protein sequence ID" value="MBL4937429.1"/>
    <property type="molecule type" value="Genomic_DNA"/>
</dbReference>
<organism evidence="4 5">
    <name type="scientific">Clostridium rhizosphaerae</name>
    <dbReference type="NCBI Taxonomy" id="2803861"/>
    <lineage>
        <taxon>Bacteria</taxon>
        <taxon>Bacillati</taxon>
        <taxon>Bacillota</taxon>
        <taxon>Clostridia</taxon>
        <taxon>Eubacteriales</taxon>
        <taxon>Clostridiaceae</taxon>
        <taxon>Clostridium</taxon>
    </lineage>
</organism>
<dbReference type="RefSeq" id="WP_202750180.1">
    <property type="nucleotide sequence ID" value="NZ_JAESWC010000014.1"/>
</dbReference>
<dbReference type="PANTHER" id="PTHR43420">
    <property type="entry name" value="ACETYLTRANSFERASE"/>
    <property type="match status" value="1"/>
</dbReference>
<comment type="caution">
    <text evidence="4">The sequence shown here is derived from an EMBL/GenBank/DDBJ whole genome shotgun (WGS) entry which is preliminary data.</text>
</comment>
<evidence type="ECO:0000256" key="1">
    <source>
        <dbReference type="ARBA" id="ARBA00022679"/>
    </source>
</evidence>
<dbReference type="SUPFAM" id="SSF55729">
    <property type="entry name" value="Acyl-CoA N-acyltransferases (Nat)"/>
    <property type="match status" value="1"/>
</dbReference>
<dbReference type="Gene3D" id="3.40.630.30">
    <property type="match status" value="1"/>
</dbReference>
<dbReference type="InterPro" id="IPR016181">
    <property type="entry name" value="Acyl_CoA_acyltransferase"/>
</dbReference>
<evidence type="ECO:0000313" key="4">
    <source>
        <dbReference type="EMBL" id="MBL4937429.1"/>
    </source>
</evidence>
<gene>
    <name evidence="4" type="ORF">JK636_17040</name>
</gene>
<evidence type="ECO:0000259" key="3">
    <source>
        <dbReference type="PROSITE" id="PS51186"/>
    </source>
</evidence>
<dbReference type="CDD" id="cd04301">
    <property type="entry name" value="NAT_SF"/>
    <property type="match status" value="1"/>
</dbReference>
<evidence type="ECO:0000313" key="5">
    <source>
        <dbReference type="Proteomes" id="UP000632377"/>
    </source>
</evidence>
<proteinExistence type="predicted"/>
<dbReference type="Pfam" id="PF13527">
    <property type="entry name" value="Acetyltransf_9"/>
    <property type="match status" value="1"/>
</dbReference>
<name>A0ABS1TGI5_9CLOT</name>
<dbReference type="InterPro" id="IPR000182">
    <property type="entry name" value="GNAT_dom"/>
</dbReference>
<keyword evidence="2" id="KW-0012">Acyltransferase</keyword>
<dbReference type="Proteomes" id="UP000632377">
    <property type="component" value="Unassembled WGS sequence"/>
</dbReference>
<feature type="domain" description="N-acetyltransferase" evidence="3">
    <location>
        <begin position="1"/>
        <end position="150"/>
    </location>
</feature>
<dbReference type="PROSITE" id="PS51186">
    <property type="entry name" value="GNAT"/>
    <property type="match status" value="1"/>
</dbReference>